<feature type="compositionally biased region" description="Basic and acidic residues" evidence="1">
    <location>
        <begin position="48"/>
        <end position="59"/>
    </location>
</feature>
<evidence type="ECO:0000256" key="1">
    <source>
        <dbReference type="SAM" id="MobiDB-lite"/>
    </source>
</evidence>
<organism evidence="2 3">
    <name type="scientific">Cyclocybe aegerita</name>
    <name type="common">Black poplar mushroom</name>
    <name type="synonym">Agrocybe aegerita</name>
    <dbReference type="NCBI Taxonomy" id="1973307"/>
    <lineage>
        <taxon>Eukaryota</taxon>
        <taxon>Fungi</taxon>
        <taxon>Dikarya</taxon>
        <taxon>Basidiomycota</taxon>
        <taxon>Agaricomycotina</taxon>
        <taxon>Agaricomycetes</taxon>
        <taxon>Agaricomycetidae</taxon>
        <taxon>Agaricales</taxon>
        <taxon>Agaricineae</taxon>
        <taxon>Bolbitiaceae</taxon>
        <taxon>Cyclocybe</taxon>
    </lineage>
</organism>
<feature type="compositionally biased region" description="Basic and acidic residues" evidence="1">
    <location>
        <begin position="96"/>
        <end position="106"/>
    </location>
</feature>
<dbReference type="EMBL" id="CACVBS010000087">
    <property type="protein sequence ID" value="CAA7270227.1"/>
    <property type="molecule type" value="Genomic_DNA"/>
</dbReference>
<keyword evidence="3" id="KW-1185">Reference proteome</keyword>
<evidence type="ECO:0000313" key="2">
    <source>
        <dbReference type="EMBL" id="CAA7270227.1"/>
    </source>
</evidence>
<comment type="caution">
    <text evidence="2">The sequence shown here is derived from an EMBL/GenBank/DDBJ whole genome shotgun (WGS) entry which is preliminary data.</text>
</comment>
<feature type="region of interest" description="Disordered" evidence="1">
    <location>
        <begin position="36"/>
        <end position="144"/>
    </location>
</feature>
<sequence>MQHIVDSLSRAPPLCPTALCDLLPIIDIIVTSMSATTEHTTDKAASAEVKDLTNLENKDPIVQSDLQGATSASSTSDVSDQKAVENTSLDPTTGTDESKDVQGKETTDDESDSDDSDVPHFEGGTPRGRIQGPVAGSKPKPRPK</sequence>
<proteinExistence type="predicted"/>
<feature type="compositionally biased region" description="Polar residues" evidence="1">
    <location>
        <begin position="84"/>
        <end position="95"/>
    </location>
</feature>
<gene>
    <name evidence="2" type="ORF">AAE3_LOCUS12439</name>
</gene>
<evidence type="ECO:0000313" key="3">
    <source>
        <dbReference type="Proteomes" id="UP000467700"/>
    </source>
</evidence>
<feature type="compositionally biased region" description="Low complexity" evidence="1">
    <location>
        <begin position="69"/>
        <end position="78"/>
    </location>
</feature>
<reference evidence="2 3" key="1">
    <citation type="submission" date="2020-01" db="EMBL/GenBank/DDBJ databases">
        <authorList>
            <person name="Gupta K D."/>
        </authorList>
    </citation>
    <scope>NUCLEOTIDE SEQUENCE [LARGE SCALE GENOMIC DNA]</scope>
</reference>
<accession>A0A8S0WSV3</accession>
<dbReference type="Proteomes" id="UP000467700">
    <property type="component" value="Unassembled WGS sequence"/>
</dbReference>
<name>A0A8S0WSV3_CYCAE</name>
<protein>
    <submittedName>
        <fullName evidence="2">Uncharacterized protein</fullName>
    </submittedName>
</protein>
<dbReference type="OrthoDB" id="10488589at2759"/>
<dbReference type="AlphaFoldDB" id="A0A8S0WSV3"/>
<feature type="compositionally biased region" description="Acidic residues" evidence="1">
    <location>
        <begin position="107"/>
        <end position="116"/>
    </location>
</feature>